<proteinExistence type="predicted"/>
<accession>A0ACC5VUI9</accession>
<comment type="caution">
    <text evidence="1">The sequence shown here is derived from an EMBL/GenBank/DDBJ whole genome shotgun (WGS) entry which is preliminary data.</text>
</comment>
<reference evidence="1" key="1">
    <citation type="submission" date="2020-06" db="EMBL/GenBank/DDBJ databases">
        <title>Whole Genome Sequence of Halomonas aquamarina MB598.</title>
        <authorList>
            <person name="Pervaiz M."/>
            <person name="Fariq A."/>
            <person name="Yasmin A."/>
            <person name="Welch M."/>
        </authorList>
    </citation>
    <scope>NUCLEOTIDE SEQUENCE</scope>
    <source>
        <strain evidence="1">MB598</strain>
    </source>
</reference>
<organism evidence="1 2">
    <name type="scientific">Vreelandella aquamarina</name>
    <dbReference type="NCBI Taxonomy" id="77097"/>
    <lineage>
        <taxon>Bacteria</taxon>
        <taxon>Pseudomonadati</taxon>
        <taxon>Pseudomonadota</taxon>
        <taxon>Gammaproteobacteria</taxon>
        <taxon>Oceanospirillales</taxon>
        <taxon>Halomonadaceae</taxon>
        <taxon>Vreelandella</taxon>
    </lineage>
</organism>
<gene>
    <name evidence="1" type="ORF">HW452_08395</name>
</gene>
<dbReference type="EMBL" id="JABYQT010000004">
    <property type="protein sequence ID" value="MBZ5487543.1"/>
    <property type="molecule type" value="Genomic_DNA"/>
</dbReference>
<evidence type="ECO:0000313" key="1">
    <source>
        <dbReference type="EMBL" id="MBZ5487543.1"/>
    </source>
</evidence>
<name>A0ACC5VUI9_9GAMM</name>
<sequence length="109" mass="12909">MLNKLQRFRFGRHSGWYLIHRVQATPRLELQERVSLPELTRAGYYHRDPHLDNLLVDDQKRLVWIDTHVKALPNSAKKRGALLDNMLTNSRIDDAAYRTQLRARLAPYF</sequence>
<evidence type="ECO:0000313" key="2">
    <source>
        <dbReference type="Proteomes" id="UP001319846"/>
    </source>
</evidence>
<protein>
    <submittedName>
        <fullName evidence="1">Uncharacterized protein</fullName>
    </submittedName>
</protein>
<dbReference type="Proteomes" id="UP001319846">
    <property type="component" value="Unassembled WGS sequence"/>
</dbReference>
<keyword evidence="2" id="KW-1185">Reference proteome</keyword>